<dbReference type="SUPFAM" id="SSF51556">
    <property type="entry name" value="Metallo-dependent hydrolases"/>
    <property type="match status" value="1"/>
</dbReference>
<evidence type="ECO:0008006" key="4">
    <source>
        <dbReference type="Google" id="ProtNLM"/>
    </source>
</evidence>
<dbReference type="GO" id="GO:0008270">
    <property type="term" value="F:zinc ion binding"/>
    <property type="evidence" value="ECO:0007669"/>
    <property type="project" value="InterPro"/>
</dbReference>
<evidence type="ECO:0000256" key="2">
    <source>
        <dbReference type="ARBA" id="ARBA00022801"/>
    </source>
</evidence>
<keyword evidence="2" id="KW-0378">Hydrolase</keyword>
<dbReference type="PROSITE" id="PS51347">
    <property type="entry name" value="PHOSPHOTRIESTERASE_2"/>
    <property type="match status" value="1"/>
</dbReference>
<organism evidence="3">
    <name type="scientific">marine sediment metagenome</name>
    <dbReference type="NCBI Taxonomy" id="412755"/>
    <lineage>
        <taxon>unclassified sequences</taxon>
        <taxon>metagenomes</taxon>
        <taxon>ecological metagenomes</taxon>
    </lineage>
</organism>
<feature type="non-terminal residue" evidence="3">
    <location>
        <position position="104"/>
    </location>
</feature>
<gene>
    <name evidence="3" type="ORF">S12H4_61800</name>
</gene>
<dbReference type="InterPro" id="IPR032466">
    <property type="entry name" value="Metal_Hydrolase"/>
</dbReference>
<dbReference type="AlphaFoldDB" id="X1W203"/>
<protein>
    <recommendedName>
        <fullName evidence="4">Phosphotriesterase-related protein</fullName>
    </recommendedName>
</protein>
<accession>X1W203</accession>
<dbReference type="Pfam" id="PF02126">
    <property type="entry name" value="PTE"/>
    <property type="match status" value="1"/>
</dbReference>
<sequence length="104" mass="11008">GNTIVDASNIGCGRDPTALVRIAQATGLNIIMGSGYYLEVTHPPELDNKTEMGIADEIVRDVTEGVGDSKIHAGIIGEIGCSWPWAERERKVMGAAASAQRRTG</sequence>
<evidence type="ECO:0000313" key="3">
    <source>
        <dbReference type="EMBL" id="GAJ22855.1"/>
    </source>
</evidence>
<reference evidence="3" key="1">
    <citation type="journal article" date="2014" name="Front. Microbiol.">
        <title>High frequency of phylogenetically diverse reductive dehalogenase-homologous genes in deep subseafloor sedimentary metagenomes.</title>
        <authorList>
            <person name="Kawai M."/>
            <person name="Futagami T."/>
            <person name="Toyoda A."/>
            <person name="Takaki Y."/>
            <person name="Nishi S."/>
            <person name="Hori S."/>
            <person name="Arai W."/>
            <person name="Tsubouchi T."/>
            <person name="Morono Y."/>
            <person name="Uchiyama I."/>
            <person name="Ito T."/>
            <person name="Fujiyama A."/>
            <person name="Inagaki F."/>
            <person name="Takami H."/>
        </authorList>
    </citation>
    <scope>NUCLEOTIDE SEQUENCE</scope>
    <source>
        <strain evidence="3">Expedition CK06-06</strain>
    </source>
</reference>
<feature type="non-terminal residue" evidence="3">
    <location>
        <position position="1"/>
    </location>
</feature>
<dbReference type="InterPro" id="IPR001559">
    <property type="entry name" value="Phosphotriesterase"/>
</dbReference>
<evidence type="ECO:0000256" key="1">
    <source>
        <dbReference type="ARBA" id="ARBA00022723"/>
    </source>
</evidence>
<dbReference type="PANTHER" id="PTHR10819">
    <property type="entry name" value="PHOSPHOTRIESTERASE-RELATED"/>
    <property type="match status" value="1"/>
</dbReference>
<name>X1W203_9ZZZZ</name>
<dbReference type="EMBL" id="BARW01041164">
    <property type="protein sequence ID" value="GAJ22855.1"/>
    <property type="molecule type" value="Genomic_DNA"/>
</dbReference>
<proteinExistence type="predicted"/>
<dbReference type="Gene3D" id="3.20.20.140">
    <property type="entry name" value="Metal-dependent hydrolases"/>
    <property type="match status" value="1"/>
</dbReference>
<comment type="caution">
    <text evidence="3">The sequence shown here is derived from an EMBL/GenBank/DDBJ whole genome shotgun (WGS) entry which is preliminary data.</text>
</comment>
<keyword evidence="1" id="KW-0479">Metal-binding</keyword>
<dbReference type="PANTHER" id="PTHR10819:SF3">
    <property type="entry name" value="PHOSPHOTRIESTERASE-RELATED PROTEIN"/>
    <property type="match status" value="1"/>
</dbReference>
<dbReference type="GO" id="GO:0016787">
    <property type="term" value="F:hydrolase activity"/>
    <property type="evidence" value="ECO:0007669"/>
    <property type="project" value="UniProtKB-KW"/>
</dbReference>